<dbReference type="SMART" id="SM00320">
    <property type="entry name" value="WD40"/>
    <property type="match status" value="6"/>
</dbReference>
<dbReference type="InterPro" id="IPR017907">
    <property type="entry name" value="Znf_RING_CS"/>
</dbReference>
<evidence type="ECO:0000256" key="12">
    <source>
        <dbReference type="ARBA" id="ARBA00084091"/>
    </source>
</evidence>
<feature type="repeat" description="WD" evidence="14">
    <location>
        <begin position="571"/>
        <end position="611"/>
    </location>
</feature>
<dbReference type="InterPro" id="IPR001841">
    <property type="entry name" value="Znf_RING"/>
</dbReference>
<evidence type="ECO:0000256" key="13">
    <source>
        <dbReference type="PROSITE-ProRule" id="PRU00175"/>
    </source>
</evidence>
<comment type="pathway">
    <text evidence="2">Protein modification; protein ubiquitination.</text>
</comment>
<dbReference type="InterPro" id="IPR019775">
    <property type="entry name" value="WD40_repeat_CS"/>
</dbReference>
<dbReference type="SUPFAM" id="SSF50978">
    <property type="entry name" value="WD40 repeat-like"/>
    <property type="match status" value="1"/>
</dbReference>
<dbReference type="SMART" id="SM00504">
    <property type="entry name" value="Ubox"/>
    <property type="match status" value="1"/>
</dbReference>
<sequence>MEGGTCTQGSIGPHVPSVAAVKQEPRTGSWSSQDNKCELAMASKPALDKDFLCPICIQTMKDAFLTACGHSFCYTCIMTHLSNKSNCPCCGQYLTNNQLFPNFLLNKLLRKASASQLVSNASPAEHLRLALQQGVDLPVKELDSLMHLLSDKKRKAEQEEAEANMEILLEFLHRSRQQKNEELNLLQGDLQFLKEDISTVEKQRQDLLHITEKNALKIRMIAGGPSSSRPDTLATNENTSKGEATSQSRGGQFGASVPSNLPPASLKRDYRGRVTSIGTYKEMIGGDVSLSKSQSELKALTPSPAVLTMAKKRRVVAQIEVLQEAYLQRRRKVAQVHRQEQKVHETIVRKDEEVNSARADLYSSGLDDFQSVLTAFTRYSRLSVIAELRHGDLFHSSNIVSSIEFGRDDELFATAGVSRRIKIFEFATVVNEFAGVHCPVVEMSTRSKLSCLSWNKYIKSHIASSDYEGIITVWDVNRRQSITEYEEHEKRAWSVDFSRTDPTMLVSGSDDGKVKIWCTRQESSVINIDMKANICCVKYNPGSSNYVAVGSADHHIHYFDVRNSHLPLYVFNGHRKAVSYVKFLSPNELASASTDSTLCLWDVKENCPIRTLKGHTNEKNFVGLTVNSEYIACGSETNEVFVYHKAMSKPASWHRFGSEDAGESDDDTSHFISAVCWKSESPTMLAANSQGTIKVLVLAP</sequence>
<dbReference type="Proteomes" id="UP000006727">
    <property type="component" value="Chromosome 1"/>
</dbReference>
<dbReference type="InterPro" id="IPR013083">
    <property type="entry name" value="Znf_RING/FYVE/PHD"/>
</dbReference>
<reference evidence="19" key="3">
    <citation type="submission" date="2020-12" db="UniProtKB">
        <authorList>
            <consortium name="EnsemblPlants"/>
        </authorList>
    </citation>
    <scope>IDENTIFICATION</scope>
</reference>
<keyword evidence="10 15" id="KW-0175">Coiled coil</keyword>
<dbReference type="FunFam" id="2.130.10.10:FF:000090">
    <property type="entry name" value="E3 ubiquitin-protein ligase RFWD2 isoform X1"/>
    <property type="match status" value="1"/>
</dbReference>
<dbReference type="EMBL" id="ABEU02000001">
    <property type="protein sequence ID" value="PNR62181.1"/>
    <property type="molecule type" value="Genomic_DNA"/>
</dbReference>
<feature type="repeat" description="WD" evidence="14">
    <location>
        <begin position="485"/>
        <end position="527"/>
    </location>
</feature>
<evidence type="ECO:0000256" key="14">
    <source>
        <dbReference type="PROSITE-ProRule" id="PRU00221"/>
    </source>
</evidence>
<keyword evidence="20" id="KW-1185">Reference proteome</keyword>
<dbReference type="UniPathway" id="UPA00143"/>
<dbReference type="SUPFAM" id="SSF57850">
    <property type="entry name" value="RING/U-box"/>
    <property type="match status" value="1"/>
</dbReference>
<dbReference type="GO" id="GO:0043161">
    <property type="term" value="P:proteasome-mediated ubiquitin-dependent protein catabolic process"/>
    <property type="evidence" value="ECO:0000318"/>
    <property type="project" value="GO_Central"/>
</dbReference>
<evidence type="ECO:0000256" key="16">
    <source>
        <dbReference type="SAM" id="MobiDB-lite"/>
    </source>
</evidence>
<dbReference type="RefSeq" id="XP_024371266.1">
    <property type="nucleotide sequence ID" value="XM_024515498.2"/>
</dbReference>
<evidence type="ECO:0000313" key="19">
    <source>
        <dbReference type="EnsemblPlants" id="Pp3c1_13190V3.1"/>
    </source>
</evidence>
<evidence type="ECO:0000259" key="17">
    <source>
        <dbReference type="PROSITE" id="PS50089"/>
    </source>
</evidence>
<keyword evidence="12" id="KW-0607">Phytochrome signaling pathway</keyword>
<dbReference type="PaxDb" id="3218-PP1S86_153V6.1"/>
<gene>
    <name evidence="19" type="primary">LOC112280239</name>
    <name evidence="18" type="ORF">PHYPA_000605</name>
</gene>
<dbReference type="PANTHER" id="PTHR44080:SF1">
    <property type="entry name" value="E3 UBIQUITIN-PROTEIN LIGASE COP1"/>
    <property type="match status" value="1"/>
</dbReference>
<dbReference type="PROSITE" id="PS50294">
    <property type="entry name" value="WD_REPEATS_REGION"/>
    <property type="match status" value="2"/>
</dbReference>
<feature type="domain" description="RING-type" evidence="17">
    <location>
        <begin position="53"/>
        <end position="90"/>
    </location>
</feature>
<dbReference type="GO" id="GO:0016567">
    <property type="term" value="P:protein ubiquitination"/>
    <property type="evidence" value="ECO:0007669"/>
    <property type="project" value="UniProtKB-UniPathway"/>
</dbReference>
<dbReference type="Gramene" id="Pp3c1_13190V3.1">
    <property type="protein sequence ID" value="Pp3c1_13190V3.1"/>
    <property type="gene ID" value="Pp3c1_13190"/>
</dbReference>
<dbReference type="GO" id="GO:0008270">
    <property type="term" value="F:zinc ion binding"/>
    <property type="evidence" value="ECO:0007669"/>
    <property type="project" value="UniProtKB-KW"/>
</dbReference>
<dbReference type="InterPro" id="IPR036322">
    <property type="entry name" value="WD40_repeat_dom_sf"/>
</dbReference>
<dbReference type="PROSITE" id="PS00678">
    <property type="entry name" value="WD_REPEATS_1"/>
    <property type="match status" value="1"/>
</dbReference>
<dbReference type="EnsemblPlants" id="Pp3c1_13190V3.1">
    <property type="protein sequence ID" value="Pp3c1_13190V3.1"/>
    <property type="gene ID" value="Pp3c1_13190"/>
</dbReference>
<comment type="subcellular location">
    <subcellularLocation>
        <location evidence="1">Nucleus</location>
    </subcellularLocation>
</comment>
<reference evidence="18 20" key="1">
    <citation type="journal article" date="2008" name="Science">
        <title>The Physcomitrella genome reveals evolutionary insights into the conquest of land by plants.</title>
        <authorList>
            <person name="Rensing S."/>
            <person name="Lang D."/>
            <person name="Zimmer A."/>
            <person name="Terry A."/>
            <person name="Salamov A."/>
            <person name="Shapiro H."/>
            <person name="Nishiyama T."/>
            <person name="Perroud P.-F."/>
            <person name="Lindquist E."/>
            <person name="Kamisugi Y."/>
            <person name="Tanahashi T."/>
            <person name="Sakakibara K."/>
            <person name="Fujita T."/>
            <person name="Oishi K."/>
            <person name="Shin-I T."/>
            <person name="Kuroki Y."/>
            <person name="Toyoda A."/>
            <person name="Suzuki Y."/>
            <person name="Hashimoto A."/>
            <person name="Yamaguchi K."/>
            <person name="Sugano A."/>
            <person name="Kohara Y."/>
            <person name="Fujiyama A."/>
            <person name="Anterola A."/>
            <person name="Aoki S."/>
            <person name="Ashton N."/>
            <person name="Barbazuk W.B."/>
            <person name="Barker E."/>
            <person name="Bennetzen J."/>
            <person name="Bezanilla M."/>
            <person name="Blankenship R."/>
            <person name="Cho S.H."/>
            <person name="Dutcher S."/>
            <person name="Estelle M."/>
            <person name="Fawcett J.A."/>
            <person name="Gundlach H."/>
            <person name="Hanada K."/>
            <person name="Heyl A."/>
            <person name="Hicks K.A."/>
            <person name="Hugh J."/>
            <person name="Lohr M."/>
            <person name="Mayer K."/>
            <person name="Melkozernov A."/>
            <person name="Murata T."/>
            <person name="Nelson D."/>
            <person name="Pils B."/>
            <person name="Prigge M."/>
            <person name="Reiss B."/>
            <person name="Renner T."/>
            <person name="Rombauts S."/>
            <person name="Rushton P."/>
            <person name="Sanderfoot A."/>
            <person name="Schween G."/>
            <person name="Shiu S.-H."/>
            <person name="Stueber K."/>
            <person name="Theodoulou F.L."/>
            <person name="Tu H."/>
            <person name="Van de Peer Y."/>
            <person name="Verrier P.J."/>
            <person name="Waters E."/>
            <person name="Wood A."/>
            <person name="Yang L."/>
            <person name="Cove D."/>
            <person name="Cuming A."/>
            <person name="Hasebe M."/>
            <person name="Lucas S."/>
            <person name="Mishler D.B."/>
            <person name="Reski R."/>
            <person name="Grigoriev I."/>
            <person name="Quatrano R.S."/>
            <person name="Boore J.L."/>
        </authorList>
    </citation>
    <scope>NUCLEOTIDE SEQUENCE [LARGE SCALE GENOMIC DNA]</scope>
    <source>
        <strain evidence="19 20">cv. Gransden 2004</strain>
    </source>
</reference>
<keyword evidence="8" id="KW-0833">Ubl conjugation pathway</keyword>
<reference evidence="18 20" key="2">
    <citation type="journal article" date="2018" name="Plant J.">
        <title>The Physcomitrella patens chromosome-scale assembly reveals moss genome structure and evolution.</title>
        <authorList>
            <person name="Lang D."/>
            <person name="Ullrich K.K."/>
            <person name="Murat F."/>
            <person name="Fuchs J."/>
            <person name="Jenkins J."/>
            <person name="Haas F.B."/>
            <person name="Piednoel M."/>
            <person name="Gundlach H."/>
            <person name="Van Bel M."/>
            <person name="Meyberg R."/>
            <person name="Vives C."/>
            <person name="Morata J."/>
            <person name="Symeonidi A."/>
            <person name="Hiss M."/>
            <person name="Muchero W."/>
            <person name="Kamisugi Y."/>
            <person name="Saleh O."/>
            <person name="Blanc G."/>
            <person name="Decker E.L."/>
            <person name="van Gessel N."/>
            <person name="Grimwood J."/>
            <person name="Hayes R.D."/>
            <person name="Graham S.W."/>
            <person name="Gunter L.E."/>
            <person name="McDaniel S.F."/>
            <person name="Hoernstein S.N.W."/>
            <person name="Larsson A."/>
            <person name="Li F.W."/>
            <person name="Perroud P.F."/>
            <person name="Phillips J."/>
            <person name="Ranjan P."/>
            <person name="Rokshar D.S."/>
            <person name="Rothfels C.J."/>
            <person name="Schneider L."/>
            <person name="Shu S."/>
            <person name="Stevenson D.W."/>
            <person name="Thummler F."/>
            <person name="Tillich M."/>
            <person name="Villarreal Aguilar J.C."/>
            <person name="Widiez T."/>
            <person name="Wong G.K."/>
            <person name="Wymore A."/>
            <person name="Zhang Y."/>
            <person name="Zimmer A.D."/>
            <person name="Quatrano R.S."/>
            <person name="Mayer K.F.X."/>
            <person name="Goodstein D."/>
            <person name="Casacuberta J.M."/>
            <person name="Vandepoele K."/>
            <person name="Reski R."/>
            <person name="Cuming A.C."/>
            <person name="Tuskan G.A."/>
            <person name="Maumus F."/>
            <person name="Salse J."/>
            <person name="Schmutz J."/>
            <person name="Rensing S.A."/>
        </authorList>
    </citation>
    <scope>NUCLEOTIDE SEQUENCE [LARGE SCALE GENOMIC DNA]</scope>
    <source>
        <strain evidence="19 20">cv. Gransden 2004</strain>
    </source>
</reference>
<keyword evidence="11" id="KW-0539">Nucleus</keyword>
<dbReference type="PROSITE" id="PS50089">
    <property type="entry name" value="ZF_RING_2"/>
    <property type="match status" value="1"/>
</dbReference>
<evidence type="ECO:0000256" key="3">
    <source>
        <dbReference type="ARBA" id="ARBA00022574"/>
    </source>
</evidence>
<keyword evidence="3 14" id="KW-0853">WD repeat</keyword>
<dbReference type="InterPro" id="IPR001680">
    <property type="entry name" value="WD40_rpt"/>
</dbReference>
<dbReference type="GO" id="GO:0042802">
    <property type="term" value="F:identical protein binding"/>
    <property type="evidence" value="ECO:0007669"/>
    <property type="project" value="UniProtKB-ARBA"/>
</dbReference>
<dbReference type="Gramene" id="Pp3c1_13190V3.4">
    <property type="protein sequence ID" value="Pp3c1_13190V3.4"/>
    <property type="gene ID" value="Pp3c1_13190"/>
</dbReference>
<evidence type="ECO:0000256" key="15">
    <source>
        <dbReference type="SAM" id="Coils"/>
    </source>
</evidence>
<dbReference type="EnsemblPlants" id="Pp3c1_13190V3.3">
    <property type="protein sequence ID" value="Pp3c1_13190V3.3"/>
    <property type="gene ID" value="Pp3c1_13190"/>
</dbReference>
<dbReference type="PROSITE" id="PS50082">
    <property type="entry name" value="WD_REPEATS_2"/>
    <property type="match status" value="2"/>
</dbReference>
<dbReference type="CDD" id="cd16504">
    <property type="entry name" value="RING-HC_COP1"/>
    <property type="match status" value="1"/>
</dbReference>
<keyword evidence="7 13" id="KW-0863">Zinc-finger</keyword>
<evidence type="ECO:0000256" key="9">
    <source>
        <dbReference type="ARBA" id="ARBA00022833"/>
    </source>
</evidence>
<evidence type="ECO:0000256" key="8">
    <source>
        <dbReference type="ARBA" id="ARBA00022786"/>
    </source>
</evidence>
<dbReference type="Gene3D" id="2.130.10.10">
    <property type="entry name" value="YVTN repeat-like/Quinoprotein amine dehydrogenase"/>
    <property type="match status" value="1"/>
</dbReference>
<organism evidence="18">
    <name type="scientific">Physcomitrium patens</name>
    <name type="common">Spreading-leaved earth moss</name>
    <name type="synonym">Physcomitrella patens</name>
    <dbReference type="NCBI Taxonomy" id="3218"/>
    <lineage>
        <taxon>Eukaryota</taxon>
        <taxon>Viridiplantae</taxon>
        <taxon>Streptophyta</taxon>
        <taxon>Embryophyta</taxon>
        <taxon>Bryophyta</taxon>
        <taxon>Bryophytina</taxon>
        <taxon>Bryopsida</taxon>
        <taxon>Funariidae</taxon>
        <taxon>Funariales</taxon>
        <taxon>Funariaceae</taxon>
        <taxon>Physcomitrium</taxon>
    </lineage>
</organism>
<keyword evidence="4" id="KW-0808">Transferase</keyword>
<dbReference type="InterPro" id="IPR015943">
    <property type="entry name" value="WD40/YVTN_repeat-like_dom_sf"/>
</dbReference>
<dbReference type="Pfam" id="PF13923">
    <property type="entry name" value="zf-C3HC4_2"/>
    <property type="match status" value="1"/>
</dbReference>
<evidence type="ECO:0000256" key="10">
    <source>
        <dbReference type="ARBA" id="ARBA00023054"/>
    </source>
</evidence>
<evidence type="ECO:0000313" key="20">
    <source>
        <dbReference type="Proteomes" id="UP000006727"/>
    </source>
</evidence>
<dbReference type="Gene3D" id="3.30.40.10">
    <property type="entry name" value="Zinc/RING finger domain, C3HC4 (zinc finger)"/>
    <property type="match status" value="1"/>
</dbReference>
<dbReference type="GO" id="GO:0005634">
    <property type="term" value="C:nucleus"/>
    <property type="evidence" value="ECO:0007669"/>
    <property type="project" value="UniProtKB-SubCell"/>
</dbReference>
<dbReference type="GeneID" id="112280239"/>
<feature type="compositionally biased region" description="Polar residues" evidence="16">
    <location>
        <begin position="225"/>
        <end position="250"/>
    </location>
</feature>
<accession>A9SK04</accession>
<dbReference type="Gramene" id="Pp3c1_13190V3.3">
    <property type="protein sequence ID" value="Pp3c1_13190V3.3"/>
    <property type="gene ID" value="Pp3c1_13190"/>
</dbReference>
<dbReference type="SMART" id="SM00184">
    <property type="entry name" value="RING"/>
    <property type="match status" value="1"/>
</dbReference>
<dbReference type="InterPro" id="IPR042755">
    <property type="entry name" value="COP1"/>
</dbReference>
<evidence type="ECO:0000256" key="2">
    <source>
        <dbReference type="ARBA" id="ARBA00004906"/>
    </source>
</evidence>
<evidence type="ECO:0000313" key="18">
    <source>
        <dbReference type="EMBL" id="PNR62181.1"/>
    </source>
</evidence>
<dbReference type="EnsemblPlants" id="Pp3c1_13190V3.4">
    <property type="protein sequence ID" value="Pp3c1_13190V3.4"/>
    <property type="gene ID" value="Pp3c1_13190"/>
</dbReference>
<keyword evidence="9" id="KW-0862">Zinc</keyword>
<evidence type="ECO:0000256" key="1">
    <source>
        <dbReference type="ARBA" id="ARBA00004123"/>
    </source>
</evidence>
<evidence type="ECO:0000256" key="7">
    <source>
        <dbReference type="ARBA" id="ARBA00022771"/>
    </source>
</evidence>
<keyword evidence="5" id="KW-0479">Metal-binding</keyword>
<dbReference type="OMA" id="GDYICCG"/>
<dbReference type="PANTHER" id="PTHR44080">
    <property type="entry name" value="E3 UBIQUITIN-PROTEIN LIGASE COP1"/>
    <property type="match status" value="1"/>
</dbReference>
<evidence type="ECO:0000256" key="6">
    <source>
        <dbReference type="ARBA" id="ARBA00022737"/>
    </source>
</evidence>
<dbReference type="HOGENOM" id="CLU_006994_2_1_1"/>
<dbReference type="PROSITE" id="PS00518">
    <property type="entry name" value="ZF_RING_1"/>
    <property type="match status" value="1"/>
</dbReference>
<dbReference type="STRING" id="3218.A9SK04"/>
<feature type="coiled-coil region" evidence="15">
    <location>
        <begin position="139"/>
        <end position="203"/>
    </location>
</feature>
<evidence type="ECO:0000256" key="11">
    <source>
        <dbReference type="ARBA" id="ARBA00023242"/>
    </source>
</evidence>
<dbReference type="InterPro" id="IPR003613">
    <property type="entry name" value="Ubox_domain"/>
</dbReference>
<dbReference type="Gramene" id="Pp3c1_13190V3.2">
    <property type="protein sequence ID" value="Pp3c1_13190V3.2"/>
    <property type="gene ID" value="Pp3c1_13190"/>
</dbReference>
<dbReference type="OrthoDB" id="273771at2759"/>
<evidence type="ECO:0000256" key="5">
    <source>
        <dbReference type="ARBA" id="ARBA00022723"/>
    </source>
</evidence>
<keyword evidence="6" id="KW-0677">Repeat</keyword>
<dbReference type="Pfam" id="PF00400">
    <property type="entry name" value="WD40"/>
    <property type="match status" value="2"/>
</dbReference>
<feature type="region of interest" description="Disordered" evidence="16">
    <location>
        <begin position="221"/>
        <end position="268"/>
    </location>
</feature>
<protein>
    <recommendedName>
        <fullName evidence="17">RING-type domain-containing protein</fullName>
    </recommendedName>
</protein>
<dbReference type="EnsemblPlants" id="Pp3c1_13190V3.2">
    <property type="protein sequence ID" value="Pp3c1_13190V3.2"/>
    <property type="gene ID" value="Pp3c1_13190"/>
</dbReference>
<proteinExistence type="predicted"/>
<dbReference type="AlphaFoldDB" id="A9SK04"/>
<dbReference type="GO" id="GO:0009585">
    <property type="term" value="P:red, far-red light phototransduction"/>
    <property type="evidence" value="ECO:0007669"/>
    <property type="project" value="UniProtKB-KW"/>
</dbReference>
<dbReference type="GO" id="GO:0061630">
    <property type="term" value="F:ubiquitin protein ligase activity"/>
    <property type="evidence" value="ECO:0000318"/>
    <property type="project" value="GO_Central"/>
</dbReference>
<name>A9SK04_PHYPA</name>
<evidence type="ECO:0000256" key="4">
    <source>
        <dbReference type="ARBA" id="ARBA00022679"/>
    </source>
</evidence>
<dbReference type="eggNOG" id="KOG0297">
    <property type="taxonomic scope" value="Eukaryota"/>
</dbReference>